<dbReference type="AlphaFoldDB" id="A0A1I4K9J3"/>
<dbReference type="EMBL" id="AP019810">
    <property type="protein sequence ID" value="BBM14165.1"/>
    <property type="molecule type" value="Genomic_DNA"/>
</dbReference>
<gene>
    <name evidence="3" type="ORF">A5802_002015</name>
    <name evidence="1" type="ORF">EM151A_0927</name>
    <name evidence="2" type="ORF">EMU01_05760</name>
</gene>
<dbReference type="EMBL" id="BJWA01000003">
    <property type="protein sequence ID" value="GEL79432.1"/>
    <property type="molecule type" value="Genomic_DNA"/>
</dbReference>
<dbReference type="Proteomes" id="UP000509460">
    <property type="component" value="Chromosome"/>
</dbReference>
<sequence length="52" mass="5636">MLQSLATNILGGNYENEANNLEKDYTLIQDASEANNQIISKKPILVSASIGK</sequence>
<dbReference type="Proteomes" id="UP000321175">
    <property type="component" value="Unassembled WGS sequence"/>
</dbReference>
<keyword evidence="5" id="KW-1185">Reference proteome</keyword>
<reference evidence="2 5" key="3">
    <citation type="submission" date="2019-07" db="EMBL/GenBank/DDBJ databases">
        <title>Whole genome shotgun sequence of Enterococcus mundtii NBRC 100490.</title>
        <authorList>
            <person name="Hosoyama A."/>
            <person name="Uohara A."/>
            <person name="Ohji S."/>
            <person name="Ichikawa N."/>
        </authorList>
    </citation>
    <scope>NUCLEOTIDE SEQUENCE [LARGE SCALE GENOMIC DNA]</scope>
    <source>
        <strain evidence="2 5">NBRC 100490</strain>
    </source>
</reference>
<name>A0A1I4K9J3_ENTMU</name>
<reference evidence="3 4" key="1">
    <citation type="submission" date="2017-05" db="EMBL/GenBank/DDBJ databases">
        <title>The Genome Sequence of Enterococcus mundtii 6B1_DIV0119.</title>
        <authorList>
            <consortium name="The Broad Institute Genomics Platform"/>
            <consortium name="The Broad Institute Genomic Center for Infectious Diseases"/>
            <person name="Earl A."/>
            <person name="Manson A."/>
            <person name="Schwartman J."/>
            <person name="Gilmore M."/>
            <person name="Abouelleil A."/>
            <person name="Cao P."/>
            <person name="Chapman S."/>
            <person name="Cusick C."/>
            <person name="Shea T."/>
            <person name="Young S."/>
            <person name="Neafsey D."/>
            <person name="Nusbaum C."/>
            <person name="Birren B."/>
        </authorList>
    </citation>
    <scope>NUCLEOTIDE SEQUENCE [LARGE SCALE GENOMIC DNA]</scope>
    <source>
        <strain evidence="3 4">6B1_DIV0119</strain>
    </source>
</reference>
<evidence type="ECO:0000313" key="3">
    <source>
        <dbReference type="EMBL" id="OTP28275.1"/>
    </source>
</evidence>
<evidence type="ECO:0000313" key="6">
    <source>
        <dbReference type="Proteomes" id="UP000509460"/>
    </source>
</evidence>
<evidence type="ECO:0000313" key="4">
    <source>
        <dbReference type="Proteomes" id="UP000195024"/>
    </source>
</evidence>
<proteinExistence type="predicted"/>
<dbReference type="EMBL" id="NGMS01000001">
    <property type="protein sequence ID" value="OTP28275.1"/>
    <property type="molecule type" value="Genomic_DNA"/>
</dbReference>
<evidence type="ECO:0000313" key="1">
    <source>
        <dbReference type="EMBL" id="BBM14165.1"/>
    </source>
</evidence>
<evidence type="ECO:0000313" key="5">
    <source>
        <dbReference type="Proteomes" id="UP000321175"/>
    </source>
</evidence>
<evidence type="ECO:0000313" key="2">
    <source>
        <dbReference type="EMBL" id="GEL79432.1"/>
    </source>
</evidence>
<organism evidence="3 4">
    <name type="scientific">Enterococcus mundtii</name>
    <dbReference type="NCBI Taxonomy" id="53346"/>
    <lineage>
        <taxon>Bacteria</taxon>
        <taxon>Bacillati</taxon>
        <taxon>Bacillota</taxon>
        <taxon>Bacilli</taxon>
        <taxon>Lactobacillales</taxon>
        <taxon>Enterococcaceae</taxon>
        <taxon>Enterococcus</taxon>
    </lineage>
</organism>
<protein>
    <submittedName>
        <fullName evidence="3">Uncharacterized protein</fullName>
    </submittedName>
</protein>
<accession>A0A1I4K9J3</accession>
<dbReference type="Proteomes" id="UP000195024">
    <property type="component" value="Unassembled WGS sequence"/>
</dbReference>
<reference evidence="1 6" key="2">
    <citation type="submission" date="2019-07" db="EMBL/GenBank/DDBJ databases">
        <title>antibiotic susceptibility of plant-derived lactic acid bacteria.</title>
        <authorList>
            <person name="Sugiyama M."/>
            <person name="Noda M."/>
        </authorList>
    </citation>
    <scope>NUCLEOTIDE SEQUENCE [LARGE SCALE GENOMIC DNA]</scope>
    <source>
        <strain evidence="1 6">15-1A</strain>
    </source>
</reference>